<evidence type="ECO:0000256" key="1">
    <source>
        <dbReference type="ARBA" id="ARBA00007198"/>
    </source>
</evidence>
<reference evidence="3 4" key="1">
    <citation type="submission" date="2021-12" db="EMBL/GenBank/DDBJ databases">
        <title>Genome sequencing of bacteria with rrn-lacking chromosome and rrn-plasmid.</title>
        <authorList>
            <person name="Anda M."/>
            <person name="Iwasaki W."/>
        </authorList>
    </citation>
    <scope>NUCLEOTIDE SEQUENCE [LARGE SCALE GENOMIC DNA]</scope>
    <source>
        <strain evidence="3 4">NBRC 15940</strain>
    </source>
</reference>
<proteinExistence type="inferred from homology"/>
<protein>
    <recommendedName>
        <fullName evidence="5">Arsenate reductase</fullName>
    </recommendedName>
</protein>
<dbReference type="PANTHER" id="PTHR30041:SF8">
    <property type="entry name" value="PROTEIN YFFB"/>
    <property type="match status" value="1"/>
</dbReference>
<evidence type="ECO:0000313" key="3">
    <source>
        <dbReference type="EMBL" id="GJM63877.1"/>
    </source>
</evidence>
<sequence>MKDLTLYPALIFYNGEKFLDQEILTYVESIFPQYKAEDISHKKLTKGEIEQLSLHLHLSIWEIINKDSAYYRMFAEHIEEMSPEEIIDLICRHPDLLKSPIIITQQRSFIAKFPREILELALI</sequence>
<evidence type="ECO:0000256" key="2">
    <source>
        <dbReference type="PROSITE-ProRule" id="PRU01282"/>
    </source>
</evidence>
<comment type="caution">
    <text evidence="3">The sequence shown here is derived from an EMBL/GenBank/DDBJ whole genome shotgun (WGS) entry which is preliminary data.</text>
</comment>
<gene>
    <name evidence="3" type="ORF">PEDI_44290</name>
</gene>
<dbReference type="RefSeq" id="WP_060689100.1">
    <property type="nucleotide sequence ID" value="NZ_BQKE01000003.1"/>
</dbReference>
<dbReference type="PANTHER" id="PTHR30041">
    <property type="entry name" value="ARSENATE REDUCTASE"/>
    <property type="match status" value="1"/>
</dbReference>
<dbReference type="InterPro" id="IPR006660">
    <property type="entry name" value="Arsenate_reductase-like"/>
</dbReference>
<dbReference type="EMBL" id="BQKE01000003">
    <property type="protein sequence ID" value="GJM63877.1"/>
    <property type="molecule type" value="Genomic_DNA"/>
</dbReference>
<dbReference type="PROSITE" id="PS51353">
    <property type="entry name" value="ARSC"/>
    <property type="match status" value="1"/>
</dbReference>
<evidence type="ECO:0008006" key="5">
    <source>
        <dbReference type="Google" id="ProtNLM"/>
    </source>
</evidence>
<comment type="similarity">
    <text evidence="1 2">Belongs to the ArsC family.</text>
</comment>
<organism evidence="3 4">
    <name type="scientific">Persicobacter diffluens</name>
    <dbReference type="NCBI Taxonomy" id="981"/>
    <lineage>
        <taxon>Bacteria</taxon>
        <taxon>Pseudomonadati</taxon>
        <taxon>Bacteroidota</taxon>
        <taxon>Cytophagia</taxon>
        <taxon>Cytophagales</taxon>
        <taxon>Persicobacteraceae</taxon>
        <taxon>Persicobacter</taxon>
    </lineage>
</organism>
<name>A0AAN4W2F8_9BACT</name>
<keyword evidence="4" id="KW-1185">Reference proteome</keyword>
<dbReference type="Pfam" id="PF03960">
    <property type="entry name" value="ArsC"/>
    <property type="match status" value="1"/>
</dbReference>
<dbReference type="AlphaFoldDB" id="A0AAN4W2F8"/>
<dbReference type="InterPro" id="IPR036249">
    <property type="entry name" value="Thioredoxin-like_sf"/>
</dbReference>
<evidence type="ECO:0000313" key="4">
    <source>
        <dbReference type="Proteomes" id="UP001310022"/>
    </source>
</evidence>
<dbReference type="Gene3D" id="3.40.30.10">
    <property type="entry name" value="Glutaredoxin"/>
    <property type="match status" value="1"/>
</dbReference>
<dbReference type="SUPFAM" id="SSF52833">
    <property type="entry name" value="Thioredoxin-like"/>
    <property type="match status" value="1"/>
</dbReference>
<accession>A0AAN4W2F8</accession>
<dbReference type="Proteomes" id="UP001310022">
    <property type="component" value="Unassembled WGS sequence"/>
</dbReference>